<evidence type="ECO:0000256" key="2">
    <source>
        <dbReference type="ARBA" id="ARBA00022963"/>
    </source>
</evidence>
<name>A0A2U8PHW4_9BRAD</name>
<gene>
    <name evidence="5" type="ORF">CIT37_38555</name>
</gene>
<feature type="chain" id="PRO_5016101028" evidence="4">
    <location>
        <begin position="22"/>
        <end position="324"/>
    </location>
</feature>
<dbReference type="GO" id="GO:0016042">
    <property type="term" value="P:lipid catabolic process"/>
    <property type="evidence" value="ECO:0007669"/>
    <property type="project" value="UniProtKB-KW"/>
</dbReference>
<keyword evidence="1 5" id="KW-0378">Hydrolase</keyword>
<dbReference type="EMBL" id="CP029425">
    <property type="protein sequence ID" value="AWL97363.1"/>
    <property type="molecule type" value="Genomic_DNA"/>
</dbReference>
<dbReference type="PIRSF" id="PIRSF031982">
    <property type="entry name" value="UCP031982_abhydr"/>
    <property type="match status" value="1"/>
</dbReference>
<dbReference type="GO" id="GO:0003847">
    <property type="term" value="F:1-alkyl-2-acetylglycerophosphocholine esterase activity"/>
    <property type="evidence" value="ECO:0007669"/>
    <property type="project" value="TreeGrafter"/>
</dbReference>
<reference evidence="5 6" key="2">
    <citation type="journal article" date="2017" name="Syst. Appl. Microbiol.">
        <title>Soybeans inoculated with root zone soils of Canadian native legumes harbour diverse and novel Bradyrhizobium spp. that possess agricultural potential.</title>
        <authorList>
            <person name="Bromfield E.S.P."/>
            <person name="Cloutier S."/>
            <person name="Tambong J.T."/>
            <person name="Tran Thi T.V."/>
        </authorList>
    </citation>
    <scope>NUCLEOTIDE SEQUENCE [LARGE SCALE GENOMIC DNA]</scope>
    <source>
        <strain evidence="5 6">OO99</strain>
    </source>
</reference>
<protein>
    <submittedName>
        <fullName evidence="5">Dienelactone hydrolase</fullName>
    </submittedName>
</protein>
<organism evidence="5 6">
    <name type="scientific">Bradyrhizobium ottawaense</name>
    <dbReference type="NCBI Taxonomy" id="931866"/>
    <lineage>
        <taxon>Bacteria</taxon>
        <taxon>Pseudomonadati</taxon>
        <taxon>Pseudomonadota</taxon>
        <taxon>Alphaproteobacteria</taxon>
        <taxon>Hyphomicrobiales</taxon>
        <taxon>Nitrobacteraceae</taxon>
        <taxon>Bradyrhizobium</taxon>
    </lineage>
</organism>
<dbReference type="PANTHER" id="PTHR10272">
    <property type="entry name" value="PLATELET-ACTIVATING FACTOR ACETYLHYDROLASE"/>
    <property type="match status" value="1"/>
</dbReference>
<evidence type="ECO:0000313" key="5">
    <source>
        <dbReference type="EMBL" id="AWL97363.1"/>
    </source>
</evidence>
<evidence type="ECO:0000256" key="4">
    <source>
        <dbReference type="SAM" id="SignalP"/>
    </source>
</evidence>
<keyword evidence="2" id="KW-0442">Lipid degradation</keyword>
<accession>A0A2U8PHW4</accession>
<proteinExistence type="predicted"/>
<reference evidence="5 6" key="1">
    <citation type="journal article" date="2014" name="Int. J. Syst. Evol. Microbiol.">
        <title>Bradyrhizobium ottawaense sp. nov., a symbiotic nitrogen fixing bacterium from root nodules of soybeans in Canada.</title>
        <authorList>
            <person name="Yu X."/>
            <person name="Cloutier S."/>
            <person name="Tambong J.T."/>
            <person name="Bromfield E.S."/>
        </authorList>
    </citation>
    <scope>NUCLEOTIDE SEQUENCE [LARGE SCALE GENOMIC DNA]</scope>
    <source>
        <strain evidence="5 6">OO99</strain>
    </source>
</reference>
<dbReference type="AlphaFoldDB" id="A0A2U8PHW4"/>
<dbReference type="Gene3D" id="3.40.50.1820">
    <property type="entry name" value="alpha/beta hydrolase"/>
    <property type="match status" value="2"/>
</dbReference>
<dbReference type="InterPro" id="IPR016986">
    <property type="entry name" value="UCP031982_abhydr"/>
</dbReference>
<dbReference type="Proteomes" id="UP000215703">
    <property type="component" value="Chromosome"/>
</dbReference>
<evidence type="ECO:0000313" key="6">
    <source>
        <dbReference type="Proteomes" id="UP000215703"/>
    </source>
</evidence>
<evidence type="ECO:0000256" key="3">
    <source>
        <dbReference type="ARBA" id="ARBA00023098"/>
    </source>
</evidence>
<dbReference type="GeneID" id="92968570"/>
<feature type="signal peptide" evidence="4">
    <location>
        <begin position="1"/>
        <end position="21"/>
    </location>
</feature>
<dbReference type="RefSeq" id="WP_095424633.1">
    <property type="nucleotide sequence ID" value="NZ_CP029425.2"/>
</dbReference>
<dbReference type="InterPro" id="IPR029058">
    <property type="entry name" value="AB_hydrolase_fold"/>
</dbReference>
<dbReference type="PANTHER" id="PTHR10272:SF0">
    <property type="entry name" value="PLATELET-ACTIVATING FACTOR ACETYLHYDROLASE"/>
    <property type="match status" value="1"/>
</dbReference>
<keyword evidence="3" id="KW-0443">Lipid metabolism</keyword>
<dbReference type="KEGG" id="bot:CIT37_38555"/>
<evidence type="ECO:0000256" key="1">
    <source>
        <dbReference type="ARBA" id="ARBA00022801"/>
    </source>
</evidence>
<dbReference type="SUPFAM" id="SSF53474">
    <property type="entry name" value="alpha/beta-Hydrolases"/>
    <property type="match status" value="1"/>
</dbReference>
<keyword evidence="4" id="KW-0732">Signal</keyword>
<sequence length="324" mass="34115">MRVLFLMLALLVAGPSAKSDAQPFHAGVTRITVQDTIPFDALVAYPTDVAEPPFQDGPHIVAAGRDAPIAAGARFPIVLFSHGGGGTIKAGGTPLPYADLLTSLAREGFVVVAPFHPGSKRPREALEDRPRQIHKALDAMLADPRFATHADPTRLGMMGFSYGGAVTLIVAGAAPSLAHLATYCRDRTDDPLACDGVPTDGSLANAVGRRSPDALAVKALVLLEPWGSLFDRDGLASLEMPTLLYRAESSALKADGNILALAAGLPRPPRQETIPGGHFIFFGPCPPALEAEAPAVCKDAPGVDRAAVHRRIKVEIGDFLHRNL</sequence>